<reference evidence="2" key="1">
    <citation type="submission" date="2022-08" db="UniProtKB">
        <authorList>
            <consortium name="EnsemblMetazoa"/>
        </authorList>
    </citation>
    <scope>IDENTIFICATION</scope>
    <source>
        <strain evidence="2">05x7-T-G4-1.051#20</strain>
    </source>
</reference>
<accession>A0A8W8MD65</accession>
<evidence type="ECO:0000313" key="3">
    <source>
        <dbReference type="Proteomes" id="UP000005408"/>
    </source>
</evidence>
<protein>
    <submittedName>
        <fullName evidence="2">Uncharacterized protein</fullName>
    </submittedName>
</protein>
<dbReference type="PANTHER" id="PTHR39074">
    <property type="entry name" value="AGAP007547-PA"/>
    <property type="match status" value="1"/>
</dbReference>
<feature type="transmembrane region" description="Helical" evidence="1">
    <location>
        <begin position="150"/>
        <end position="168"/>
    </location>
</feature>
<feature type="transmembrane region" description="Helical" evidence="1">
    <location>
        <begin position="180"/>
        <end position="198"/>
    </location>
</feature>
<organism evidence="2 3">
    <name type="scientific">Magallana gigas</name>
    <name type="common">Pacific oyster</name>
    <name type="synonym">Crassostrea gigas</name>
    <dbReference type="NCBI Taxonomy" id="29159"/>
    <lineage>
        <taxon>Eukaryota</taxon>
        <taxon>Metazoa</taxon>
        <taxon>Spiralia</taxon>
        <taxon>Lophotrochozoa</taxon>
        <taxon>Mollusca</taxon>
        <taxon>Bivalvia</taxon>
        <taxon>Autobranchia</taxon>
        <taxon>Pteriomorphia</taxon>
        <taxon>Ostreida</taxon>
        <taxon>Ostreoidea</taxon>
        <taxon>Ostreidae</taxon>
        <taxon>Magallana</taxon>
    </lineage>
</organism>
<dbReference type="PANTHER" id="PTHR39074:SF1">
    <property type="entry name" value="AGAP007547-PA"/>
    <property type="match status" value="1"/>
</dbReference>
<keyword evidence="1" id="KW-0472">Membrane</keyword>
<proteinExistence type="predicted"/>
<dbReference type="EnsemblMetazoa" id="G32220.1">
    <property type="protein sequence ID" value="G32220.1:cds"/>
    <property type="gene ID" value="G32220"/>
</dbReference>
<evidence type="ECO:0000256" key="1">
    <source>
        <dbReference type="SAM" id="Phobius"/>
    </source>
</evidence>
<keyword evidence="1" id="KW-1133">Transmembrane helix</keyword>
<keyword evidence="3" id="KW-1185">Reference proteome</keyword>
<name>A0A8W8MD65_MAGGI</name>
<feature type="transmembrane region" description="Helical" evidence="1">
    <location>
        <begin position="20"/>
        <end position="42"/>
    </location>
</feature>
<sequence length="271" mass="31760">MKSPIWTPPSQRQGRLSGQIMAASLVAIVPYIHIGIVNKIFWVPNKPPVNRTHCQCDCFDTVFKGSYERLGKTSYKHIYFNATFEMLVIWVMTLGCIIFSYEAFKRLYNLYHTGILRWRMLALFILDIYPNYYSFWMFVNYTNDGFYKQFLHQLFFTVTELFSTWNVFRLCSKDCDVDSVSALGIISMSLIHILLGGVDQFFAQLILWRDQPFQRFRNLGFILPDILHVVITIQLLAKERRTKWTRALTPTEYKTLAGVVTFGFLIGKFVF</sequence>
<evidence type="ECO:0000313" key="2">
    <source>
        <dbReference type="EnsemblMetazoa" id="G32220.1:cds"/>
    </source>
</evidence>
<dbReference type="OrthoDB" id="10015560at2759"/>
<dbReference type="OMA" id="CIAIFHI"/>
<keyword evidence="1" id="KW-0812">Transmembrane</keyword>
<dbReference type="Proteomes" id="UP000005408">
    <property type="component" value="Unassembled WGS sequence"/>
</dbReference>
<feature type="transmembrane region" description="Helical" evidence="1">
    <location>
        <begin position="120"/>
        <end position="138"/>
    </location>
</feature>
<feature type="transmembrane region" description="Helical" evidence="1">
    <location>
        <begin position="78"/>
        <end position="99"/>
    </location>
</feature>
<feature type="transmembrane region" description="Helical" evidence="1">
    <location>
        <begin position="218"/>
        <end position="237"/>
    </location>
</feature>
<dbReference type="AlphaFoldDB" id="A0A8W8MD65"/>